<feature type="domain" description="Integral membrane bound transporter" evidence="6">
    <location>
        <begin position="5"/>
        <end position="125"/>
    </location>
</feature>
<comment type="subcellular location">
    <subcellularLocation>
        <location evidence="1">Membrane</location>
        <topology evidence="1">Multi-pass membrane protein</topology>
    </subcellularLocation>
</comment>
<dbReference type="Proteomes" id="UP001157125">
    <property type="component" value="Unassembled WGS sequence"/>
</dbReference>
<evidence type="ECO:0000256" key="3">
    <source>
        <dbReference type="ARBA" id="ARBA00022989"/>
    </source>
</evidence>
<accession>A0ABQ6IDR9</accession>
<evidence type="ECO:0000256" key="2">
    <source>
        <dbReference type="ARBA" id="ARBA00022692"/>
    </source>
</evidence>
<dbReference type="RefSeq" id="WP_284328344.1">
    <property type="nucleotide sequence ID" value="NZ_BSUN01000001.1"/>
</dbReference>
<evidence type="ECO:0000313" key="8">
    <source>
        <dbReference type="Proteomes" id="UP001157125"/>
    </source>
</evidence>
<feature type="transmembrane region" description="Helical" evidence="5">
    <location>
        <begin position="12"/>
        <end position="31"/>
    </location>
</feature>
<feature type="transmembrane region" description="Helical" evidence="5">
    <location>
        <begin position="43"/>
        <end position="69"/>
    </location>
</feature>
<gene>
    <name evidence="7" type="ORF">GCM10025876_22160</name>
</gene>
<comment type="caution">
    <text evidence="7">The sequence shown here is derived from an EMBL/GenBank/DDBJ whole genome shotgun (WGS) entry which is preliminary data.</text>
</comment>
<evidence type="ECO:0000256" key="5">
    <source>
        <dbReference type="SAM" id="Phobius"/>
    </source>
</evidence>
<reference evidence="8" key="1">
    <citation type="journal article" date="2019" name="Int. J. Syst. Evol. Microbiol.">
        <title>The Global Catalogue of Microorganisms (GCM) 10K type strain sequencing project: providing services to taxonomists for standard genome sequencing and annotation.</title>
        <authorList>
            <consortium name="The Broad Institute Genomics Platform"/>
            <consortium name="The Broad Institute Genome Sequencing Center for Infectious Disease"/>
            <person name="Wu L."/>
            <person name="Ma J."/>
        </authorList>
    </citation>
    <scope>NUCLEOTIDE SEQUENCE [LARGE SCALE GENOMIC DNA]</scope>
    <source>
        <strain evidence="8">NBRC 112299</strain>
    </source>
</reference>
<organism evidence="7 8">
    <name type="scientific">Demequina litorisediminis</name>
    <dbReference type="NCBI Taxonomy" id="1849022"/>
    <lineage>
        <taxon>Bacteria</taxon>
        <taxon>Bacillati</taxon>
        <taxon>Actinomycetota</taxon>
        <taxon>Actinomycetes</taxon>
        <taxon>Micrococcales</taxon>
        <taxon>Demequinaceae</taxon>
        <taxon>Demequina</taxon>
    </lineage>
</organism>
<name>A0ABQ6IDR9_9MICO</name>
<evidence type="ECO:0000256" key="1">
    <source>
        <dbReference type="ARBA" id="ARBA00004141"/>
    </source>
</evidence>
<dbReference type="Pfam" id="PF13515">
    <property type="entry name" value="FUSC_2"/>
    <property type="match status" value="1"/>
</dbReference>
<dbReference type="InterPro" id="IPR049453">
    <property type="entry name" value="Memb_transporter_dom"/>
</dbReference>
<protein>
    <recommendedName>
        <fullName evidence="6">Integral membrane bound transporter domain-containing protein</fullName>
    </recommendedName>
</protein>
<evidence type="ECO:0000256" key="4">
    <source>
        <dbReference type="ARBA" id="ARBA00023136"/>
    </source>
</evidence>
<dbReference type="EMBL" id="BSUN01000001">
    <property type="protein sequence ID" value="GMA36012.1"/>
    <property type="molecule type" value="Genomic_DNA"/>
</dbReference>
<evidence type="ECO:0000259" key="6">
    <source>
        <dbReference type="Pfam" id="PF13515"/>
    </source>
</evidence>
<keyword evidence="8" id="KW-1185">Reference proteome</keyword>
<proteinExistence type="predicted"/>
<keyword evidence="4 5" id="KW-0472">Membrane</keyword>
<evidence type="ECO:0000313" key="7">
    <source>
        <dbReference type="EMBL" id="GMA36012.1"/>
    </source>
</evidence>
<sequence>MSLVFFDADRAYWAVAAGVVVIGVVPGRGPAVTRGLHRAVGTVAGVGIYLAIAHAGMPEVVLALTLGALQFITEFTITRHYAIAVAAVTPMALVIVTVASGTFGQTAITGERITDTLVGAGIAVATALLHPPAPADPSHRHAPPHEAD</sequence>
<keyword evidence="3 5" id="KW-1133">Transmembrane helix</keyword>
<feature type="transmembrane region" description="Helical" evidence="5">
    <location>
        <begin position="81"/>
        <end position="103"/>
    </location>
</feature>
<keyword evidence="2 5" id="KW-0812">Transmembrane</keyword>